<sequence>MNPKHIEKITDQNRIAHAPYNFIELPEDIVNAQPLPQYNCYHQYTEHQFDENKIKIDRHTGSIECTLTTKSIFYTRCGLTPENFAKYSEPPKSTTKEEKERWEKEEKAKWEKERKEILAPFFSYLDNLPVIPGSSIRGMLRVLVEIVSFSKIDRVTDKKLFYRSIADRQNYTNHFIEEFELPHPNKPNKMIPCYHAKIHAGFLRTQGSLYIIEECGYGRINFDFNNPSVKSVITNLSHSHLYRNIGSKKVPNWQYQYKTIYVDIDINEKDHFFEEKFNTNGIKRHPDIYLRYRQVTSASWEEVPNFKKAKLVITGDMPHKHLEFVFLEDEILGRYPVDEDIISRFQDDDQVTKWQETAFPKDKPSPDCREQNGYLRDGEPVFFLLNNDRKTVRFLGRAQMFRLPYENSPLDFVPSQLRDTSCTDIAEAIFGYVNGEPPREKTCASRVFITDGIIKEKYKEKAQSCFNKEPQQILLSSPKPTTFQHYLVQPKDTKAYQQNLKHYASIPPTKTETGETIAGETVIRGHKLYWHKPSKIEVPENSDTQTSLIKPIDPDVEFTFKIYFENLSNIELGALLWVIDKAEQPEYCLSLGMGKPLGMGAIKLKIDKLSLDHRHTRYKQLFTNNNQWELGERLNTTTQKQDCINAFETYIFQYIHENEKEQASSFEEVRRIRMLLIMLQCNSLEYSKNPDYMSLDSYRKRRVLPNPLQVMGWEGSRRIDQLPSSPANSGSSIDPPKPKPKPKTKLQEPQGQSSNVEKPIKKDKQPQKPKENSEGGNSAAIARPPKPPKT</sequence>
<reference evidence="2 3" key="1">
    <citation type="journal article" date="2020" name="ISME J.">
        <title>Comparative genomics reveals insights into cyanobacterial evolution and habitat adaptation.</title>
        <authorList>
            <person name="Chen M.Y."/>
            <person name="Teng W.K."/>
            <person name="Zhao L."/>
            <person name="Hu C.X."/>
            <person name="Zhou Y.K."/>
            <person name="Han B.P."/>
            <person name="Song L.R."/>
            <person name="Shu W.S."/>
        </authorList>
    </citation>
    <scope>NUCLEOTIDE SEQUENCE [LARGE SCALE GENOMIC DNA]</scope>
    <source>
        <strain evidence="2 3">FACHB-119</strain>
    </source>
</reference>
<dbReference type="Proteomes" id="UP000661112">
    <property type="component" value="Unassembled WGS sequence"/>
</dbReference>
<dbReference type="EMBL" id="JACJSG010000002">
    <property type="protein sequence ID" value="MBD2499492.1"/>
    <property type="molecule type" value="Genomic_DNA"/>
</dbReference>
<evidence type="ECO:0000256" key="1">
    <source>
        <dbReference type="SAM" id="MobiDB-lite"/>
    </source>
</evidence>
<feature type="compositionally biased region" description="Basic and acidic residues" evidence="1">
    <location>
        <begin position="758"/>
        <end position="773"/>
    </location>
</feature>
<comment type="caution">
    <text evidence="2">The sequence shown here is derived from an EMBL/GenBank/DDBJ whole genome shotgun (WGS) entry which is preliminary data.</text>
</comment>
<gene>
    <name evidence="2" type="ORF">H6G83_02480</name>
</gene>
<feature type="compositionally biased region" description="Polar residues" evidence="1">
    <location>
        <begin position="747"/>
        <end position="756"/>
    </location>
</feature>
<feature type="region of interest" description="Disordered" evidence="1">
    <location>
        <begin position="717"/>
        <end position="790"/>
    </location>
</feature>
<dbReference type="CDD" id="cd09726">
    <property type="entry name" value="RAMP_I_III"/>
    <property type="match status" value="1"/>
</dbReference>
<evidence type="ECO:0000313" key="3">
    <source>
        <dbReference type="Proteomes" id="UP000661112"/>
    </source>
</evidence>
<dbReference type="NCBIfam" id="TIGR03986">
    <property type="entry name" value="TIGR03986 family CRISPR-associated RAMP protein"/>
    <property type="match status" value="1"/>
</dbReference>
<dbReference type="RefSeq" id="WP_190466401.1">
    <property type="nucleotide sequence ID" value="NZ_JACJSG010000002.1"/>
</dbReference>
<evidence type="ECO:0000313" key="2">
    <source>
        <dbReference type="EMBL" id="MBD2499492.1"/>
    </source>
</evidence>
<accession>A0ABR8CZJ1</accession>
<feature type="compositionally biased region" description="Polar residues" evidence="1">
    <location>
        <begin position="722"/>
        <end position="732"/>
    </location>
</feature>
<keyword evidence="3" id="KW-1185">Reference proteome</keyword>
<organism evidence="2 3">
    <name type="scientific">Anabaena azotica FACHB-119</name>
    <dbReference type="NCBI Taxonomy" id="947527"/>
    <lineage>
        <taxon>Bacteria</taxon>
        <taxon>Bacillati</taxon>
        <taxon>Cyanobacteriota</taxon>
        <taxon>Cyanophyceae</taxon>
        <taxon>Nostocales</taxon>
        <taxon>Nostocaceae</taxon>
        <taxon>Anabaena</taxon>
        <taxon>Anabaena azotica</taxon>
    </lineage>
</organism>
<proteinExistence type="predicted"/>
<dbReference type="InterPro" id="IPR023825">
    <property type="entry name" value="CRISPR-assoc_RAMP_BGP1436"/>
</dbReference>
<protein>
    <submittedName>
        <fullName evidence="2">TIGR03986 family CRISPR-associated RAMP protein</fullName>
    </submittedName>
</protein>
<name>A0ABR8CZJ1_9NOST</name>